<dbReference type="EMBL" id="NBCO01000043">
    <property type="protein sequence ID" value="ORC84638.1"/>
    <property type="molecule type" value="Genomic_DNA"/>
</dbReference>
<evidence type="ECO:0008006" key="5">
    <source>
        <dbReference type="Google" id="ProtNLM"/>
    </source>
</evidence>
<comment type="caution">
    <text evidence="3">The sequence shown here is derived from an EMBL/GenBank/DDBJ whole genome shotgun (WGS) entry which is preliminary data.</text>
</comment>
<evidence type="ECO:0000256" key="1">
    <source>
        <dbReference type="SAM" id="MobiDB-lite"/>
    </source>
</evidence>
<dbReference type="STRING" id="67003.A0A1X0NJF4"/>
<gene>
    <name evidence="3" type="ORF">TM35_000432060</name>
</gene>
<keyword evidence="4" id="KW-1185">Reference proteome</keyword>
<sequence>MATMFVHLRRLVYLLVLLQCCVCVVRADDAEKTTAVNFLTKWADESEKHLAEGKSYQLVWNTTVGFCDERADKARKAAEKTEKLVEGIAAEKNKQKGANVTGKNLPVSPELVQLVENVSAELDNDMRVFGEAMGTVEKARNLVTWSSGAIQNMQDKLVSQNGHRVHYTGVLEEVPEDKRTEEQQLLIERSKRVYKEMDEVYQHLQVIKKKSVACTRETNQLVMETKNKMLRTKELFEGLKQHVEVKSKGVEEKVNLYDQEVKKSLEKELPEDVTFEQAKGKEVMVGRASNSTIGGAATLARENRTVETTELWEKLGAEKIKEEGRLKQKKVEEERELKKRIEERKLAAERRRQEEEWQKQAAAAEAQRVRKEQERKKREEQAKKERDEKAKREAEEEAKRAAEKLRQEAAQKAKEEAEKTKKDKNKKDGSSSPALMHGSLILLVLSVLGYTLVC</sequence>
<proteinExistence type="predicted"/>
<protein>
    <recommendedName>
        <fullName evidence="5">Transglutaminase</fullName>
    </recommendedName>
</protein>
<evidence type="ECO:0000313" key="3">
    <source>
        <dbReference type="EMBL" id="ORC84638.1"/>
    </source>
</evidence>
<feature type="signal peptide" evidence="2">
    <location>
        <begin position="1"/>
        <end position="27"/>
    </location>
</feature>
<name>A0A1X0NJF4_9TRYP</name>
<accession>A0A1X0NJF4</accession>
<dbReference type="VEuPathDB" id="TriTrypDB:TM35_000432060"/>
<feature type="chain" id="PRO_5013389588" description="Transglutaminase" evidence="2">
    <location>
        <begin position="28"/>
        <end position="454"/>
    </location>
</feature>
<evidence type="ECO:0000313" key="4">
    <source>
        <dbReference type="Proteomes" id="UP000192257"/>
    </source>
</evidence>
<dbReference type="Proteomes" id="UP000192257">
    <property type="component" value="Unassembled WGS sequence"/>
</dbReference>
<dbReference type="RefSeq" id="XP_028878704.1">
    <property type="nucleotide sequence ID" value="XM_029030105.1"/>
</dbReference>
<feature type="compositionally biased region" description="Basic and acidic residues" evidence="1">
    <location>
        <begin position="367"/>
        <end position="429"/>
    </location>
</feature>
<organism evidence="3 4">
    <name type="scientific">Trypanosoma theileri</name>
    <dbReference type="NCBI Taxonomy" id="67003"/>
    <lineage>
        <taxon>Eukaryota</taxon>
        <taxon>Discoba</taxon>
        <taxon>Euglenozoa</taxon>
        <taxon>Kinetoplastea</taxon>
        <taxon>Metakinetoplastina</taxon>
        <taxon>Trypanosomatida</taxon>
        <taxon>Trypanosomatidae</taxon>
        <taxon>Trypanosoma</taxon>
    </lineage>
</organism>
<dbReference type="GeneID" id="39989885"/>
<feature type="region of interest" description="Disordered" evidence="1">
    <location>
        <begin position="357"/>
        <end position="436"/>
    </location>
</feature>
<evidence type="ECO:0000256" key="2">
    <source>
        <dbReference type="SAM" id="SignalP"/>
    </source>
</evidence>
<dbReference type="AlphaFoldDB" id="A0A1X0NJF4"/>
<reference evidence="3 4" key="1">
    <citation type="submission" date="2017-03" db="EMBL/GenBank/DDBJ databases">
        <title>An alternative strategy for trypanosome survival in the mammalian bloodstream revealed through genome and transcriptome analysis of the ubiquitous bovine parasite Trypanosoma (Megatrypanum) theileri.</title>
        <authorList>
            <person name="Kelly S."/>
            <person name="Ivens A."/>
            <person name="Mott A."/>
            <person name="O'Neill E."/>
            <person name="Emms D."/>
            <person name="Macleod O."/>
            <person name="Voorheis P."/>
            <person name="Matthews J."/>
            <person name="Matthews K."/>
            <person name="Carrington M."/>
        </authorList>
    </citation>
    <scope>NUCLEOTIDE SEQUENCE [LARGE SCALE GENOMIC DNA]</scope>
    <source>
        <strain evidence="3">Edinburgh</strain>
    </source>
</reference>
<keyword evidence="2" id="KW-0732">Signal</keyword>